<keyword evidence="1" id="KW-1133">Transmembrane helix</keyword>
<proteinExistence type="predicted"/>
<evidence type="ECO:0000313" key="2">
    <source>
        <dbReference type="EMBL" id="ODR94580.1"/>
    </source>
</evidence>
<sequence>MPISRKMQIYNSIIHYKCANCAAEVDITPAASIGVATMVGMLAFGFWGWILFKDSGALDIMNLSLYGAAGIAFILFTLEPFIKHVRNPLLKEGEQVQISVALADAHIAKEPILWIENLSYFSGLLAPLIIVLCVLGGAALIGYVNFTYF</sequence>
<dbReference type="EMBL" id="LPWE01000012">
    <property type="protein sequence ID" value="ODR94580.1"/>
    <property type="molecule type" value="Genomic_DNA"/>
</dbReference>
<feature type="transmembrane region" description="Helical" evidence="1">
    <location>
        <begin position="30"/>
        <end position="51"/>
    </location>
</feature>
<feature type="transmembrane region" description="Helical" evidence="1">
    <location>
        <begin position="63"/>
        <end position="82"/>
    </location>
</feature>
<feature type="transmembrane region" description="Helical" evidence="1">
    <location>
        <begin position="124"/>
        <end position="146"/>
    </location>
</feature>
<gene>
    <name evidence="2" type="ORF">AUC70_08070</name>
</gene>
<evidence type="ECO:0000256" key="1">
    <source>
        <dbReference type="SAM" id="Phobius"/>
    </source>
</evidence>
<dbReference type="Proteomes" id="UP000094172">
    <property type="component" value="Unassembled WGS sequence"/>
</dbReference>
<reference evidence="2 3" key="1">
    <citation type="journal article" date="2016" name="Environ. Microbiol.">
        <title>New Methyloceanibacter diversity from North Sea sediments includes methanotroph containing solely the soluble methane monooxygenase.</title>
        <authorList>
            <person name="Vekeman B."/>
            <person name="Kerckhof F.M."/>
            <person name="Cremers G."/>
            <person name="de Vos P."/>
            <person name="Vandamme P."/>
            <person name="Boon N."/>
            <person name="Op den Camp H.J."/>
            <person name="Heylen K."/>
        </authorList>
    </citation>
    <scope>NUCLEOTIDE SEQUENCE [LARGE SCALE GENOMIC DNA]</scope>
    <source>
        <strain evidence="2 3">R-67176</strain>
    </source>
</reference>
<dbReference type="AlphaFoldDB" id="A0A1E3VM27"/>
<accession>A0A1E3VM27</accession>
<evidence type="ECO:0000313" key="3">
    <source>
        <dbReference type="Proteomes" id="UP000094172"/>
    </source>
</evidence>
<name>A0A1E3VM27_9HYPH</name>
<keyword evidence="3" id="KW-1185">Reference proteome</keyword>
<dbReference type="RefSeq" id="WP_141702089.1">
    <property type="nucleotide sequence ID" value="NZ_LPWE01000012.1"/>
</dbReference>
<protein>
    <submittedName>
        <fullName evidence="2">Uncharacterized protein</fullName>
    </submittedName>
</protein>
<keyword evidence="1" id="KW-0812">Transmembrane</keyword>
<organism evidence="2 3">
    <name type="scientific">Methyloceanibacter stevinii</name>
    <dbReference type="NCBI Taxonomy" id="1774970"/>
    <lineage>
        <taxon>Bacteria</taxon>
        <taxon>Pseudomonadati</taxon>
        <taxon>Pseudomonadota</taxon>
        <taxon>Alphaproteobacteria</taxon>
        <taxon>Hyphomicrobiales</taxon>
        <taxon>Hyphomicrobiaceae</taxon>
        <taxon>Methyloceanibacter</taxon>
    </lineage>
</organism>
<comment type="caution">
    <text evidence="2">The sequence shown here is derived from an EMBL/GenBank/DDBJ whole genome shotgun (WGS) entry which is preliminary data.</text>
</comment>
<keyword evidence="1" id="KW-0472">Membrane</keyword>